<feature type="region of interest" description="Disordered" evidence="1">
    <location>
        <begin position="1"/>
        <end position="113"/>
    </location>
</feature>
<dbReference type="EMBL" id="MU859510">
    <property type="protein sequence ID" value="KAK3946811.1"/>
    <property type="molecule type" value="Genomic_DNA"/>
</dbReference>
<organism evidence="2 3">
    <name type="scientific">Pseudoneurospora amorphoporcata</name>
    <dbReference type="NCBI Taxonomy" id="241081"/>
    <lineage>
        <taxon>Eukaryota</taxon>
        <taxon>Fungi</taxon>
        <taxon>Dikarya</taxon>
        <taxon>Ascomycota</taxon>
        <taxon>Pezizomycotina</taxon>
        <taxon>Sordariomycetes</taxon>
        <taxon>Sordariomycetidae</taxon>
        <taxon>Sordariales</taxon>
        <taxon>Sordariaceae</taxon>
        <taxon>Pseudoneurospora</taxon>
    </lineage>
</organism>
<gene>
    <name evidence="2" type="ORF">QBC32DRAFT_248777</name>
</gene>
<feature type="compositionally biased region" description="Basic and acidic residues" evidence="1">
    <location>
        <begin position="163"/>
        <end position="184"/>
    </location>
</feature>
<keyword evidence="3" id="KW-1185">Reference proteome</keyword>
<evidence type="ECO:0000256" key="1">
    <source>
        <dbReference type="SAM" id="MobiDB-lite"/>
    </source>
</evidence>
<name>A0AAN6NKI6_9PEZI</name>
<dbReference type="Proteomes" id="UP001303222">
    <property type="component" value="Unassembled WGS sequence"/>
</dbReference>
<dbReference type="AlphaFoldDB" id="A0AAN6NKI6"/>
<feature type="compositionally biased region" description="Low complexity" evidence="1">
    <location>
        <begin position="90"/>
        <end position="102"/>
    </location>
</feature>
<feature type="compositionally biased region" description="Basic and acidic residues" evidence="1">
    <location>
        <begin position="41"/>
        <end position="52"/>
    </location>
</feature>
<accession>A0AAN6NKI6</accession>
<feature type="compositionally biased region" description="Basic and acidic residues" evidence="1">
    <location>
        <begin position="61"/>
        <end position="74"/>
    </location>
</feature>
<feature type="region of interest" description="Disordered" evidence="1">
    <location>
        <begin position="141"/>
        <end position="184"/>
    </location>
</feature>
<protein>
    <submittedName>
        <fullName evidence="2">Uncharacterized protein</fullName>
    </submittedName>
</protein>
<comment type="caution">
    <text evidence="2">The sequence shown here is derived from an EMBL/GenBank/DDBJ whole genome shotgun (WGS) entry which is preliminary data.</text>
</comment>
<sequence>MPALMSSPMPVVCRKRSSSGNEDASSDDSSNKRARSRSRTRKADNKHFDGVDPFKMQKIKQQIEDIAQKIEKTRHASSGHSSEATMRFGSTSSQTSPKSTTSGQVDTTGQVDFGFGTDTSGDVFTFSQPVYKDLAELTMTLPETGSASPSAEAPKKKRSKTQKRAETLRRKKIREQGEREAKRIEADRAAAELRRAKQLRKKLNAIRNHSIPGPPSPPPMLMELEAAQVAPMDPDVESWGARMQDELLEAKAEMVAMRKTIDFLMTHIQALKRKEDMLTMINDHALKEMESVRTAAARLLHDGPDITVEERQVLEGKMAHLPSS</sequence>
<evidence type="ECO:0000313" key="2">
    <source>
        <dbReference type="EMBL" id="KAK3946811.1"/>
    </source>
</evidence>
<reference evidence="2" key="1">
    <citation type="journal article" date="2023" name="Mol. Phylogenet. Evol.">
        <title>Genome-scale phylogeny and comparative genomics of the fungal order Sordariales.</title>
        <authorList>
            <person name="Hensen N."/>
            <person name="Bonometti L."/>
            <person name="Westerberg I."/>
            <person name="Brannstrom I.O."/>
            <person name="Guillou S."/>
            <person name="Cros-Aarteil S."/>
            <person name="Calhoun S."/>
            <person name="Haridas S."/>
            <person name="Kuo A."/>
            <person name="Mondo S."/>
            <person name="Pangilinan J."/>
            <person name="Riley R."/>
            <person name="LaButti K."/>
            <person name="Andreopoulos B."/>
            <person name="Lipzen A."/>
            <person name="Chen C."/>
            <person name="Yan M."/>
            <person name="Daum C."/>
            <person name="Ng V."/>
            <person name="Clum A."/>
            <person name="Steindorff A."/>
            <person name="Ohm R.A."/>
            <person name="Martin F."/>
            <person name="Silar P."/>
            <person name="Natvig D.O."/>
            <person name="Lalanne C."/>
            <person name="Gautier V."/>
            <person name="Ament-Velasquez S.L."/>
            <person name="Kruys A."/>
            <person name="Hutchinson M.I."/>
            <person name="Powell A.J."/>
            <person name="Barry K."/>
            <person name="Miller A.N."/>
            <person name="Grigoriev I.V."/>
            <person name="Debuchy R."/>
            <person name="Gladieux P."/>
            <person name="Hiltunen Thoren M."/>
            <person name="Johannesson H."/>
        </authorList>
    </citation>
    <scope>NUCLEOTIDE SEQUENCE</scope>
    <source>
        <strain evidence="2">CBS 626.80</strain>
    </source>
</reference>
<proteinExistence type="predicted"/>
<evidence type="ECO:0000313" key="3">
    <source>
        <dbReference type="Proteomes" id="UP001303222"/>
    </source>
</evidence>
<reference evidence="2" key="2">
    <citation type="submission" date="2023-06" db="EMBL/GenBank/DDBJ databases">
        <authorList>
            <consortium name="Lawrence Berkeley National Laboratory"/>
            <person name="Mondo S.J."/>
            <person name="Hensen N."/>
            <person name="Bonometti L."/>
            <person name="Westerberg I."/>
            <person name="Brannstrom I.O."/>
            <person name="Guillou S."/>
            <person name="Cros-Aarteil S."/>
            <person name="Calhoun S."/>
            <person name="Haridas S."/>
            <person name="Kuo A."/>
            <person name="Pangilinan J."/>
            <person name="Riley R."/>
            <person name="Labutti K."/>
            <person name="Andreopoulos B."/>
            <person name="Lipzen A."/>
            <person name="Chen C."/>
            <person name="Yanf M."/>
            <person name="Daum C."/>
            <person name="Ng V."/>
            <person name="Clum A."/>
            <person name="Steindorff A."/>
            <person name="Ohm R."/>
            <person name="Martin F."/>
            <person name="Silar P."/>
            <person name="Natvig D."/>
            <person name="Lalanne C."/>
            <person name="Gautier V."/>
            <person name="Ament-Velasquez S.L."/>
            <person name="Kruys A."/>
            <person name="Hutchinson M.I."/>
            <person name="Powell A.J."/>
            <person name="Barry K."/>
            <person name="Miller A.N."/>
            <person name="Grigoriev I.V."/>
            <person name="Debuchy R."/>
            <person name="Gladieux P."/>
            <person name="Thoren M.H."/>
            <person name="Johannesson H."/>
        </authorList>
    </citation>
    <scope>NUCLEOTIDE SEQUENCE</scope>
    <source>
        <strain evidence="2">CBS 626.80</strain>
    </source>
</reference>
<feature type="non-terminal residue" evidence="2">
    <location>
        <position position="324"/>
    </location>
</feature>